<name>A0ABT0PWU7_9FLAO</name>
<reference evidence="12 13" key="1">
    <citation type="submission" date="2022-05" db="EMBL/GenBank/DDBJ databases">
        <authorList>
            <person name="Park J.-S."/>
        </authorList>
    </citation>
    <scope>NUCLEOTIDE SEQUENCE [LARGE SCALE GENOMIC DNA]</scope>
    <source>
        <strain evidence="12 13">2012CJ35-5</strain>
    </source>
</reference>
<accession>A0ABT0PWU7</accession>
<evidence type="ECO:0000256" key="3">
    <source>
        <dbReference type="ARBA" id="ARBA00022642"/>
    </source>
</evidence>
<evidence type="ECO:0000313" key="13">
    <source>
        <dbReference type="Proteomes" id="UP001203607"/>
    </source>
</evidence>
<comment type="caution">
    <text evidence="12">The sequence shown here is derived from an EMBL/GenBank/DDBJ whole genome shotgun (WGS) entry which is preliminary data.</text>
</comment>
<keyword evidence="6 9" id="KW-0560">Oxidoreductase</keyword>
<keyword evidence="2 9" id="KW-0285">Flavoprotein</keyword>
<keyword evidence="10" id="KW-0812">Transmembrane</keyword>
<evidence type="ECO:0000256" key="4">
    <source>
        <dbReference type="ARBA" id="ARBA00022827"/>
    </source>
</evidence>
<keyword evidence="10" id="KW-1133">Transmembrane helix</keyword>
<dbReference type="SUPFAM" id="SSF51905">
    <property type="entry name" value="FAD/NAD(P)-binding domain"/>
    <property type="match status" value="1"/>
</dbReference>
<dbReference type="Proteomes" id="UP001203607">
    <property type="component" value="Unassembled WGS sequence"/>
</dbReference>
<evidence type="ECO:0000313" key="12">
    <source>
        <dbReference type="EMBL" id="MCL6275197.1"/>
    </source>
</evidence>
<dbReference type="Pfam" id="PF01494">
    <property type="entry name" value="FAD_binding_3"/>
    <property type="match status" value="1"/>
</dbReference>
<evidence type="ECO:0000256" key="5">
    <source>
        <dbReference type="ARBA" id="ARBA00022857"/>
    </source>
</evidence>
<comment type="cofactor">
    <cofactor evidence="1 9">
        <name>FAD</name>
        <dbReference type="ChEBI" id="CHEBI:57692"/>
    </cofactor>
</comment>
<evidence type="ECO:0000256" key="2">
    <source>
        <dbReference type="ARBA" id="ARBA00022630"/>
    </source>
</evidence>
<keyword evidence="5 9" id="KW-0521">NADP</keyword>
<keyword evidence="10" id="KW-0472">Membrane</keyword>
<evidence type="ECO:0000256" key="7">
    <source>
        <dbReference type="ARBA" id="ARBA00023033"/>
    </source>
</evidence>
<feature type="transmembrane region" description="Helical" evidence="10">
    <location>
        <begin position="7"/>
        <end position="24"/>
    </location>
</feature>
<evidence type="ECO:0000256" key="1">
    <source>
        <dbReference type="ARBA" id="ARBA00001974"/>
    </source>
</evidence>
<feature type="domain" description="FAD-binding" evidence="11">
    <location>
        <begin position="8"/>
        <end position="356"/>
    </location>
</feature>
<comment type="pathway">
    <text evidence="9">Cofactor biosynthesis; NAD(+) biosynthesis; quinolinate from L-kynurenine: step 1/3.</text>
</comment>
<dbReference type="PRINTS" id="PR00420">
    <property type="entry name" value="RNGMNOXGNASE"/>
</dbReference>
<dbReference type="GO" id="GO:0004497">
    <property type="term" value="F:monooxygenase activity"/>
    <property type="evidence" value="ECO:0007669"/>
    <property type="project" value="UniProtKB-KW"/>
</dbReference>
<dbReference type="PANTHER" id="PTHR46028">
    <property type="entry name" value="KYNURENINE 3-MONOOXYGENASE"/>
    <property type="match status" value="1"/>
</dbReference>
<organism evidence="12 13">
    <name type="scientific">Flagellimonas spongiicola</name>
    <dbReference type="NCBI Taxonomy" id="2942208"/>
    <lineage>
        <taxon>Bacteria</taxon>
        <taxon>Pseudomonadati</taxon>
        <taxon>Bacteroidota</taxon>
        <taxon>Flavobacteriia</taxon>
        <taxon>Flavobacteriales</taxon>
        <taxon>Flavobacteriaceae</taxon>
        <taxon>Flagellimonas</taxon>
    </lineage>
</organism>
<dbReference type="InterPro" id="IPR036188">
    <property type="entry name" value="FAD/NAD-bd_sf"/>
</dbReference>
<dbReference type="InterPro" id="IPR027545">
    <property type="entry name" value="Kynurenine_monooxygenase"/>
</dbReference>
<sequence length="452" mass="52077">MEQTSKNIAIIGSGLVGSLLAIYLKKKGHAVTVFDRRPDIRTVHFSGRSINLAMSNRGWKSLEKVGLGDAIREIAIPLDKRAMHVNNKPVYFQKYGKEGEAIWSISRGVLNRRMIDLAENEGAVFRFNEKVWDVDLPEAKIFTGESEKSVWKEYQYDLIFGCDGAFSRVRHKMQRRSRFDYSQDFIDVGYKELTIPPNEDGTHKLDNNSFHIWPRGKFMLIAMPNIDGSFTCTLFLPFEGEVSFENITTTKEAKAFFKSYFPNVRKEIENLTEDFFKNPTSAMVTMKCYPWTYWNKVALVGDSAHAIVPFYGQGMNAGFEDIYVLDELMETYGDDWDSIFSAYQKSRKPNADAIAELSYRNFKEMSSKTADSKFLLQKKIEKHFASKHPDKWIPVYSRVTFSDRPYAEALAIGDEQERIMREVMELPNIEENWDSDLVAEKIISLLKTKKTT</sequence>
<evidence type="ECO:0000256" key="8">
    <source>
        <dbReference type="ARBA" id="ARBA00047818"/>
    </source>
</evidence>
<dbReference type="RefSeq" id="WP_249658382.1">
    <property type="nucleotide sequence ID" value="NZ_JAMFMA010000003.1"/>
</dbReference>
<dbReference type="EMBL" id="JAMFMA010000003">
    <property type="protein sequence ID" value="MCL6275197.1"/>
    <property type="molecule type" value="Genomic_DNA"/>
</dbReference>
<dbReference type="HAMAP" id="MF_01971">
    <property type="entry name" value="Kynurenine_monooxygenase"/>
    <property type="match status" value="1"/>
</dbReference>
<keyword evidence="7 9" id="KW-0503">Monooxygenase</keyword>
<comment type="similarity">
    <text evidence="9">Belongs to the aromatic-ring hydroxylase family. KMO subfamily.</text>
</comment>
<proteinExistence type="inferred from homology"/>
<gene>
    <name evidence="9" type="primary">kmo</name>
    <name evidence="12" type="ORF">M3P19_14345</name>
</gene>
<evidence type="ECO:0000256" key="6">
    <source>
        <dbReference type="ARBA" id="ARBA00023002"/>
    </source>
</evidence>
<keyword evidence="3 9" id="KW-0662">Pyridine nucleotide biosynthesis</keyword>
<keyword evidence="4 9" id="KW-0274">FAD</keyword>
<dbReference type="EC" id="1.14.13.9" evidence="9"/>
<evidence type="ECO:0000259" key="11">
    <source>
        <dbReference type="Pfam" id="PF01494"/>
    </source>
</evidence>
<evidence type="ECO:0000256" key="10">
    <source>
        <dbReference type="SAM" id="Phobius"/>
    </source>
</evidence>
<dbReference type="PANTHER" id="PTHR46028:SF2">
    <property type="entry name" value="KYNURENINE 3-MONOOXYGENASE"/>
    <property type="match status" value="1"/>
</dbReference>
<dbReference type="InterPro" id="IPR002938">
    <property type="entry name" value="FAD-bd"/>
</dbReference>
<comment type="function">
    <text evidence="9">Catalyzes the hydroxylation of L-kynurenine (L-Kyn) to form 3-hydroxy-L-kynurenine (L-3OHKyn). Required for synthesis of quinolinic acid.</text>
</comment>
<protein>
    <recommendedName>
        <fullName evidence="9">Kynurenine 3-monooxygenase</fullName>
        <ecNumber evidence="9">1.14.13.9</ecNumber>
    </recommendedName>
    <alternativeName>
        <fullName evidence="9">Kynurenine 3-hydroxylase</fullName>
    </alternativeName>
</protein>
<evidence type="ECO:0000256" key="9">
    <source>
        <dbReference type="HAMAP-Rule" id="MF_01971"/>
    </source>
</evidence>
<dbReference type="Gene3D" id="3.50.50.60">
    <property type="entry name" value="FAD/NAD(P)-binding domain"/>
    <property type="match status" value="1"/>
</dbReference>
<comment type="catalytic activity">
    <reaction evidence="8 9">
        <text>L-kynurenine + NADPH + O2 + H(+) = 3-hydroxy-L-kynurenine + NADP(+) + H2O</text>
        <dbReference type="Rhea" id="RHEA:20545"/>
        <dbReference type="ChEBI" id="CHEBI:15377"/>
        <dbReference type="ChEBI" id="CHEBI:15378"/>
        <dbReference type="ChEBI" id="CHEBI:15379"/>
        <dbReference type="ChEBI" id="CHEBI:57783"/>
        <dbReference type="ChEBI" id="CHEBI:57959"/>
        <dbReference type="ChEBI" id="CHEBI:58125"/>
        <dbReference type="ChEBI" id="CHEBI:58349"/>
        <dbReference type="EC" id="1.14.13.9"/>
    </reaction>
</comment>
<keyword evidence="13" id="KW-1185">Reference proteome</keyword>